<reference evidence="1" key="2">
    <citation type="journal article" date="2015" name="Fish Shellfish Immunol.">
        <title>Early steps in the European eel (Anguilla anguilla)-Vibrio vulnificus interaction in the gills: Role of the RtxA13 toxin.</title>
        <authorList>
            <person name="Callol A."/>
            <person name="Pajuelo D."/>
            <person name="Ebbesson L."/>
            <person name="Teles M."/>
            <person name="MacKenzie S."/>
            <person name="Amaro C."/>
        </authorList>
    </citation>
    <scope>NUCLEOTIDE SEQUENCE</scope>
</reference>
<accession>A0A0E9TPJ4</accession>
<organism evidence="1">
    <name type="scientific">Anguilla anguilla</name>
    <name type="common">European freshwater eel</name>
    <name type="synonym">Muraena anguilla</name>
    <dbReference type="NCBI Taxonomy" id="7936"/>
    <lineage>
        <taxon>Eukaryota</taxon>
        <taxon>Metazoa</taxon>
        <taxon>Chordata</taxon>
        <taxon>Craniata</taxon>
        <taxon>Vertebrata</taxon>
        <taxon>Euteleostomi</taxon>
        <taxon>Actinopterygii</taxon>
        <taxon>Neopterygii</taxon>
        <taxon>Teleostei</taxon>
        <taxon>Anguilliformes</taxon>
        <taxon>Anguillidae</taxon>
        <taxon>Anguilla</taxon>
    </lineage>
</organism>
<reference evidence="1" key="1">
    <citation type="submission" date="2014-11" db="EMBL/GenBank/DDBJ databases">
        <authorList>
            <person name="Amaro Gonzalez C."/>
        </authorList>
    </citation>
    <scope>NUCLEOTIDE SEQUENCE</scope>
</reference>
<protein>
    <submittedName>
        <fullName evidence="1">Uncharacterized protein</fullName>
    </submittedName>
</protein>
<sequence length="26" mass="2753">MLPGHLLFARSAVALGCLCSDCSMEQ</sequence>
<dbReference type="AlphaFoldDB" id="A0A0E9TPJ4"/>
<name>A0A0E9TPJ4_ANGAN</name>
<evidence type="ECO:0000313" key="1">
    <source>
        <dbReference type="EMBL" id="JAH55367.1"/>
    </source>
</evidence>
<proteinExistence type="predicted"/>
<dbReference type="EMBL" id="GBXM01053210">
    <property type="protein sequence ID" value="JAH55367.1"/>
    <property type="molecule type" value="Transcribed_RNA"/>
</dbReference>